<dbReference type="InterPro" id="IPR013529">
    <property type="entry name" value="Glyco_hydro_42_N"/>
</dbReference>
<evidence type="ECO:0000256" key="4">
    <source>
        <dbReference type="ARBA" id="ARBA00022801"/>
    </source>
</evidence>
<dbReference type="GO" id="GO:0004565">
    <property type="term" value="F:beta-galactosidase activity"/>
    <property type="evidence" value="ECO:0007669"/>
    <property type="project" value="UniProtKB-EC"/>
</dbReference>
<dbReference type="EMBL" id="BOOK01000029">
    <property type="protein sequence ID" value="GII01958.1"/>
    <property type="molecule type" value="Genomic_DNA"/>
</dbReference>
<dbReference type="PIRSF" id="PIRSF001084">
    <property type="entry name" value="B-galactosidase"/>
    <property type="match status" value="1"/>
</dbReference>
<feature type="binding site" evidence="8">
    <location>
        <position position="148"/>
    </location>
    <ligand>
        <name>substrate</name>
    </ligand>
</feature>
<dbReference type="PANTHER" id="PTHR36447">
    <property type="entry name" value="BETA-GALACTOSIDASE GANA"/>
    <property type="match status" value="1"/>
</dbReference>
<dbReference type="CDD" id="cd03143">
    <property type="entry name" value="A4_beta-galactosidase_middle_domain"/>
    <property type="match status" value="1"/>
</dbReference>
<gene>
    <name evidence="13" type="ORF">Pta02_39660</name>
</gene>
<feature type="domain" description="Beta-galactosidase trimerisation" evidence="11">
    <location>
        <begin position="393"/>
        <end position="605"/>
    </location>
</feature>
<evidence type="ECO:0000256" key="6">
    <source>
        <dbReference type="PIRNR" id="PIRNR001084"/>
    </source>
</evidence>
<evidence type="ECO:0000256" key="2">
    <source>
        <dbReference type="ARBA" id="ARBA00005940"/>
    </source>
</evidence>
<name>A0A8J3WUT9_9ACTN</name>
<evidence type="ECO:0000259" key="10">
    <source>
        <dbReference type="Pfam" id="PF02449"/>
    </source>
</evidence>
<dbReference type="AlphaFoldDB" id="A0A8J3WUT9"/>
<reference evidence="13" key="1">
    <citation type="submission" date="2021-01" db="EMBL/GenBank/DDBJ databases">
        <title>Whole genome shotgun sequence of Planobispora takensis NBRC 109077.</title>
        <authorList>
            <person name="Komaki H."/>
            <person name="Tamura T."/>
        </authorList>
    </citation>
    <scope>NUCLEOTIDE SEQUENCE</scope>
    <source>
        <strain evidence="13">NBRC 109077</strain>
    </source>
</reference>
<dbReference type="GO" id="GO:0006012">
    <property type="term" value="P:galactose metabolic process"/>
    <property type="evidence" value="ECO:0007669"/>
    <property type="project" value="InterPro"/>
</dbReference>
<comment type="similarity">
    <text evidence="2 6">Belongs to the glycosyl hydrolase 42 family.</text>
</comment>
<feature type="active site" description="Nucleophile" evidence="7">
    <location>
        <position position="305"/>
    </location>
</feature>
<accession>A0A8J3WUT9</accession>
<feature type="domain" description="Glycoside hydrolase family 42 N-terminal" evidence="10">
    <location>
        <begin position="13"/>
        <end position="381"/>
    </location>
</feature>
<comment type="catalytic activity">
    <reaction evidence="1 6">
        <text>Hydrolysis of terminal non-reducing beta-D-galactose residues in beta-D-galactosides.</text>
        <dbReference type="EC" id="3.2.1.23"/>
    </reaction>
</comment>
<keyword evidence="5 6" id="KW-0326">Glycosidase</keyword>
<keyword evidence="9" id="KW-0479">Metal-binding</keyword>
<dbReference type="InterPro" id="IPR029062">
    <property type="entry name" value="Class_I_gatase-like"/>
</dbReference>
<dbReference type="SUPFAM" id="SSF51445">
    <property type="entry name" value="(Trans)glycosidases"/>
    <property type="match status" value="1"/>
</dbReference>
<feature type="binding site" evidence="8">
    <location>
        <position position="313"/>
    </location>
    <ligand>
        <name>substrate</name>
    </ligand>
</feature>
<comment type="caution">
    <text evidence="13">The sequence shown here is derived from an EMBL/GenBank/DDBJ whole genome shotgun (WGS) entry which is preliminary data.</text>
</comment>
<dbReference type="Gene3D" id="3.40.50.880">
    <property type="match status" value="1"/>
</dbReference>
<dbReference type="Proteomes" id="UP000634476">
    <property type="component" value="Unassembled WGS sequence"/>
</dbReference>
<feature type="active site" description="Proton donor" evidence="7">
    <location>
        <position position="149"/>
    </location>
</feature>
<proteinExistence type="inferred from homology"/>
<evidence type="ECO:0000256" key="5">
    <source>
        <dbReference type="ARBA" id="ARBA00023295"/>
    </source>
</evidence>
<feature type="binding site" evidence="9">
    <location>
        <position position="159"/>
    </location>
    <ligand>
        <name>Zn(2+)</name>
        <dbReference type="ChEBI" id="CHEBI:29105"/>
    </ligand>
</feature>
<evidence type="ECO:0000256" key="3">
    <source>
        <dbReference type="ARBA" id="ARBA00012756"/>
    </source>
</evidence>
<keyword evidence="14" id="KW-1185">Reference proteome</keyword>
<dbReference type="Gene3D" id="3.20.20.80">
    <property type="entry name" value="Glycosidases"/>
    <property type="match status" value="1"/>
</dbReference>
<feature type="binding site" evidence="9">
    <location>
        <position position="157"/>
    </location>
    <ligand>
        <name>Zn(2+)</name>
        <dbReference type="ChEBI" id="CHEBI:29105"/>
    </ligand>
</feature>
<sequence>MFVYGDIMYFGGDYNPEQWSEDVWADDVARMREAGVNLVTVGVFSWASLEPEEGSYRFGWLDRVLGLLADNGIGVDLATATASPPPWFSASHPESLPVDADGARLWPGSRQAYCPSSPHYRAAAVRLARAMAEHYAGHPALRMWHIGNEYGCHVSRCYCDTSAAAFRDWLRKRYDLPGLNEAWGTRFWSQEYTSFEEVLPPRRTPSFLNPAHDLDFRRFSSAELLACHLAELEVLREVTPDVPVTTNFMAGVHWEIDYWQWAPHVDVVATDHYLRADDPDSHIDLAFAADVTRGLAGGAPWLLMEHSTSAVNWQPRNIPKTPGQMRRNSLAHVARGSDGALFFQWRASLAGAERHHSGMIPHAGTDSRIWREVCELGADLGRLTEVEGSRVTADVAIVFDWPGVWAQERPGHPSVDMTARDEIAAWHRALWRLGITADFVPPHGDLTPYRLVLLPAQYLLGETARSALLSYVEAGGTLVAGAYSGVADDNDRIWPGGYPGALREVLGVRMEEFVPLAEGGTVTLSDGSTGRIWREHGRAVTAEVIASYTAGDADPVADPWARVLDGVPAITRNARGGGAAWYLSTRLDDPSLIRLLTRITGEAGVRPAPGAVTGLELVRRAHPGGPSYLFAINHGADAAPLEAAGLDLLTGEPFPGTVPAGGVAVIKES</sequence>
<feature type="binding site" evidence="8">
    <location>
        <position position="110"/>
    </location>
    <ligand>
        <name>substrate</name>
    </ligand>
</feature>
<organism evidence="13 14">
    <name type="scientific">Planobispora takensis</name>
    <dbReference type="NCBI Taxonomy" id="1367882"/>
    <lineage>
        <taxon>Bacteria</taxon>
        <taxon>Bacillati</taxon>
        <taxon>Actinomycetota</taxon>
        <taxon>Actinomycetes</taxon>
        <taxon>Streptosporangiales</taxon>
        <taxon>Streptosporangiaceae</taxon>
        <taxon>Planobispora</taxon>
    </lineage>
</organism>
<evidence type="ECO:0000256" key="9">
    <source>
        <dbReference type="PIRSR" id="PIRSR001084-3"/>
    </source>
</evidence>
<dbReference type="EC" id="3.2.1.23" evidence="3 6"/>
<evidence type="ECO:0000256" key="1">
    <source>
        <dbReference type="ARBA" id="ARBA00001412"/>
    </source>
</evidence>
<protein>
    <recommendedName>
        <fullName evidence="3 6">Beta-galactosidase</fullName>
        <shortName evidence="6">Beta-gal</shortName>
        <ecNumber evidence="3 6">3.2.1.23</ecNumber>
    </recommendedName>
</protein>
<evidence type="ECO:0000313" key="14">
    <source>
        <dbReference type="Proteomes" id="UP000634476"/>
    </source>
</evidence>
<dbReference type="Pfam" id="PF02449">
    <property type="entry name" value="Glyco_hydro_42"/>
    <property type="match status" value="1"/>
</dbReference>
<dbReference type="GO" id="GO:0009341">
    <property type="term" value="C:beta-galactosidase complex"/>
    <property type="evidence" value="ECO:0007669"/>
    <property type="project" value="InterPro"/>
</dbReference>
<dbReference type="InterPro" id="IPR003476">
    <property type="entry name" value="Glyco_hydro_42"/>
</dbReference>
<feature type="binding site" evidence="9">
    <location>
        <position position="114"/>
    </location>
    <ligand>
        <name>Zn(2+)</name>
        <dbReference type="ChEBI" id="CHEBI:29105"/>
    </ligand>
</feature>
<evidence type="ECO:0000256" key="7">
    <source>
        <dbReference type="PIRSR" id="PIRSR001084-1"/>
    </source>
</evidence>
<dbReference type="InterPro" id="IPR013780">
    <property type="entry name" value="Glyco_hydro_b"/>
</dbReference>
<dbReference type="SUPFAM" id="SSF52317">
    <property type="entry name" value="Class I glutamine amidotransferase-like"/>
    <property type="match status" value="1"/>
</dbReference>
<evidence type="ECO:0000313" key="13">
    <source>
        <dbReference type="EMBL" id="GII01958.1"/>
    </source>
</evidence>
<keyword evidence="4 6" id="KW-0378">Hydrolase</keyword>
<keyword evidence="9" id="KW-0862">Zinc</keyword>
<dbReference type="InterPro" id="IPR017853">
    <property type="entry name" value="GH"/>
</dbReference>
<evidence type="ECO:0000259" key="11">
    <source>
        <dbReference type="Pfam" id="PF08532"/>
    </source>
</evidence>
<dbReference type="PANTHER" id="PTHR36447:SF1">
    <property type="entry name" value="BETA-GALACTOSIDASE GANA"/>
    <property type="match status" value="1"/>
</dbReference>
<dbReference type="Pfam" id="PF08532">
    <property type="entry name" value="Glyco_hydro_42M"/>
    <property type="match status" value="1"/>
</dbReference>
<dbReference type="Pfam" id="PF08533">
    <property type="entry name" value="Glyco_hydro_42C"/>
    <property type="match status" value="1"/>
</dbReference>
<dbReference type="Gene3D" id="2.60.40.1180">
    <property type="entry name" value="Golgi alpha-mannosidase II"/>
    <property type="match status" value="1"/>
</dbReference>
<dbReference type="InterPro" id="IPR013739">
    <property type="entry name" value="Beta_galactosidase_C"/>
</dbReference>
<evidence type="ECO:0000259" key="12">
    <source>
        <dbReference type="Pfam" id="PF08533"/>
    </source>
</evidence>
<feature type="domain" description="Beta-galactosidase C-terminal" evidence="12">
    <location>
        <begin position="614"/>
        <end position="668"/>
    </location>
</feature>
<dbReference type="GO" id="GO:0046872">
    <property type="term" value="F:metal ion binding"/>
    <property type="evidence" value="ECO:0007669"/>
    <property type="project" value="UniProtKB-KW"/>
</dbReference>
<evidence type="ECO:0000256" key="8">
    <source>
        <dbReference type="PIRSR" id="PIRSR001084-2"/>
    </source>
</evidence>
<dbReference type="InterPro" id="IPR013738">
    <property type="entry name" value="Beta_galactosidase_Trimer"/>
</dbReference>